<gene>
    <name evidence="2" type="ORF">GGI25_001641</name>
</gene>
<organism evidence="2 3">
    <name type="scientific">Coemansia spiralis</name>
    <dbReference type="NCBI Taxonomy" id="417178"/>
    <lineage>
        <taxon>Eukaryota</taxon>
        <taxon>Fungi</taxon>
        <taxon>Fungi incertae sedis</taxon>
        <taxon>Zoopagomycota</taxon>
        <taxon>Kickxellomycotina</taxon>
        <taxon>Kickxellomycetes</taxon>
        <taxon>Kickxellales</taxon>
        <taxon>Kickxellaceae</taxon>
        <taxon>Coemansia</taxon>
    </lineage>
</organism>
<keyword evidence="1" id="KW-0732">Signal</keyword>
<feature type="signal peptide" evidence="1">
    <location>
        <begin position="1"/>
        <end position="21"/>
    </location>
</feature>
<evidence type="ECO:0000313" key="2">
    <source>
        <dbReference type="EMBL" id="KAJ2679285.1"/>
    </source>
</evidence>
<dbReference type="OrthoDB" id="5541068at2759"/>
<reference evidence="2" key="1">
    <citation type="submission" date="2022-07" db="EMBL/GenBank/DDBJ databases">
        <title>Phylogenomic reconstructions and comparative analyses of Kickxellomycotina fungi.</title>
        <authorList>
            <person name="Reynolds N.K."/>
            <person name="Stajich J.E."/>
            <person name="Barry K."/>
            <person name="Grigoriev I.V."/>
            <person name="Crous P."/>
            <person name="Smith M.E."/>
        </authorList>
    </citation>
    <scope>NUCLEOTIDE SEQUENCE</scope>
    <source>
        <strain evidence="2">NRRL 3115</strain>
    </source>
</reference>
<evidence type="ECO:0000256" key="1">
    <source>
        <dbReference type="SAM" id="SignalP"/>
    </source>
</evidence>
<name>A0A9W8GBT7_9FUNG</name>
<dbReference type="Proteomes" id="UP001151518">
    <property type="component" value="Unassembled WGS sequence"/>
</dbReference>
<dbReference type="EMBL" id="JANBTW010000013">
    <property type="protein sequence ID" value="KAJ2679285.1"/>
    <property type="molecule type" value="Genomic_DNA"/>
</dbReference>
<dbReference type="AlphaFoldDB" id="A0A9W8GBT7"/>
<protein>
    <submittedName>
        <fullName evidence="2">Uncharacterized protein</fullName>
    </submittedName>
</protein>
<accession>A0A9W8GBT7</accession>
<evidence type="ECO:0000313" key="3">
    <source>
        <dbReference type="Proteomes" id="UP001151518"/>
    </source>
</evidence>
<sequence length="133" mass="14323">MARTLAKIGVLLATSALVAVAASEDRAADSVARGVMFFQPEGCCNEWDGEHHGCCCCHKAPEITVHVVQPPPTFIYDVTHTACYTEHHDCCGCPYVCGPTCIPQGEVLAPANVGRKVAVYDCSKAKRRHHAKD</sequence>
<feature type="chain" id="PRO_5040860126" evidence="1">
    <location>
        <begin position="22"/>
        <end position="133"/>
    </location>
</feature>
<proteinExistence type="predicted"/>
<comment type="caution">
    <text evidence="2">The sequence shown here is derived from an EMBL/GenBank/DDBJ whole genome shotgun (WGS) entry which is preliminary data.</text>
</comment>